<dbReference type="CDD" id="cd02440">
    <property type="entry name" value="AdoMet_MTases"/>
    <property type="match status" value="1"/>
</dbReference>
<keyword evidence="6" id="KW-1185">Reference proteome</keyword>
<dbReference type="Pfam" id="PF13649">
    <property type="entry name" value="Methyltransf_25"/>
    <property type="match status" value="1"/>
</dbReference>
<evidence type="ECO:0000313" key="5">
    <source>
        <dbReference type="EMBL" id="RJK95301.1"/>
    </source>
</evidence>
<evidence type="ECO:0000259" key="4">
    <source>
        <dbReference type="SMART" id="SM00650"/>
    </source>
</evidence>
<dbReference type="AlphaFoldDB" id="A0A3A3YUV7"/>
<name>A0A3A3YUV7_9ACTN</name>
<evidence type="ECO:0000256" key="1">
    <source>
        <dbReference type="ARBA" id="ARBA00022603"/>
    </source>
</evidence>
<keyword evidence="2 5" id="KW-0808">Transferase</keyword>
<protein>
    <submittedName>
        <fullName evidence="5">Methyltransferase domain-containing protein</fullName>
    </submittedName>
</protein>
<reference evidence="5 6" key="1">
    <citation type="submission" date="2018-09" db="EMBL/GenBank/DDBJ databases">
        <title>YIM 75000 draft genome.</title>
        <authorList>
            <person name="Tang S."/>
            <person name="Feng Y."/>
        </authorList>
    </citation>
    <scope>NUCLEOTIDE SEQUENCE [LARGE SCALE GENOMIC DNA]</scope>
    <source>
        <strain evidence="5 6">YIM 75000</strain>
    </source>
</reference>
<dbReference type="EMBL" id="QZEZ01000005">
    <property type="protein sequence ID" value="RJK95301.1"/>
    <property type="molecule type" value="Genomic_DNA"/>
</dbReference>
<dbReference type="InterPro" id="IPR041698">
    <property type="entry name" value="Methyltransf_25"/>
</dbReference>
<dbReference type="SUPFAM" id="SSF53335">
    <property type="entry name" value="S-adenosyl-L-methionine-dependent methyltransferases"/>
    <property type="match status" value="1"/>
</dbReference>
<dbReference type="RefSeq" id="WP_119950654.1">
    <property type="nucleotide sequence ID" value="NZ_QZEZ01000005.1"/>
</dbReference>
<dbReference type="Proteomes" id="UP000265614">
    <property type="component" value="Unassembled WGS sequence"/>
</dbReference>
<proteinExistence type="predicted"/>
<dbReference type="Gene3D" id="3.40.50.150">
    <property type="entry name" value="Vaccinia Virus protein VP39"/>
    <property type="match status" value="1"/>
</dbReference>
<organism evidence="5 6">
    <name type="scientific">Vallicoccus soli</name>
    <dbReference type="NCBI Taxonomy" id="2339232"/>
    <lineage>
        <taxon>Bacteria</taxon>
        <taxon>Bacillati</taxon>
        <taxon>Actinomycetota</taxon>
        <taxon>Actinomycetes</taxon>
        <taxon>Motilibacterales</taxon>
        <taxon>Vallicoccaceae</taxon>
        <taxon>Vallicoccus</taxon>
    </lineage>
</organism>
<accession>A0A3A3YUV7</accession>
<comment type="caution">
    <text evidence="5">The sequence shown here is derived from an EMBL/GenBank/DDBJ whole genome shotgun (WGS) entry which is preliminary data.</text>
</comment>
<dbReference type="InterPro" id="IPR029063">
    <property type="entry name" value="SAM-dependent_MTases_sf"/>
</dbReference>
<gene>
    <name evidence="5" type="ORF">D5H78_11570</name>
</gene>
<evidence type="ECO:0000313" key="6">
    <source>
        <dbReference type="Proteomes" id="UP000265614"/>
    </source>
</evidence>
<dbReference type="SMART" id="SM00650">
    <property type="entry name" value="rADc"/>
    <property type="match status" value="1"/>
</dbReference>
<dbReference type="InterPro" id="IPR020598">
    <property type="entry name" value="rRNA_Ade_methylase_Trfase_N"/>
</dbReference>
<feature type="domain" description="Ribosomal RNA adenine methylase transferase N-terminal" evidence="4">
    <location>
        <begin position="32"/>
        <end position="187"/>
    </location>
</feature>
<evidence type="ECO:0000256" key="2">
    <source>
        <dbReference type="ARBA" id="ARBA00022679"/>
    </source>
</evidence>
<dbReference type="GO" id="GO:0000179">
    <property type="term" value="F:rRNA (adenine-N6,N6-)-dimethyltransferase activity"/>
    <property type="evidence" value="ECO:0007669"/>
    <property type="project" value="InterPro"/>
</dbReference>
<dbReference type="OrthoDB" id="3528482at2"/>
<evidence type="ECO:0000256" key="3">
    <source>
        <dbReference type="ARBA" id="ARBA00022691"/>
    </source>
</evidence>
<keyword evidence="1 5" id="KW-0489">Methyltransferase</keyword>
<sequence>MRSDLSERLLFLRSFVAHPRRVGAVLPTSGRAVADMLAMADVPAARLVVELGAGTGSHTGPLLRRMAPDARLVAFEIDPAMADALRAKLPDPRLTVVTGSAEDVAEVLGDERPEVVVSALPFTSLPHGLGRRILERTAQVLAPGGALLVLQYSPLIARDLGRLFASVQRRVSPLNVPPAVLYACRDPRPGAPGAPR</sequence>
<keyword evidence="3" id="KW-0949">S-adenosyl-L-methionine</keyword>